<proteinExistence type="predicted"/>
<reference evidence="1 2" key="1">
    <citation type="submission" date="2023-01" db="EMBL/GenBank/DDBJ databases">
        <title>Analysis of 21 Apiospora genomes using comparative genomics revels a genus with tremendous synthesis potential of carbohydrate active enzymes and secondary metabolites.</title>
        <authorList>
            <person name="Sorensen T."/>
        </authorList>
    </citation>
    <scope>NUCLEOTIDE SEQUENCE [LARGE SCALE GENOMIC DNA]</scope>
    <source>
        <strain evidence="1 2">CBS 83171</strain>
    </source>
</reference>
<comment type="caution">
    <text evidence="1">The sequence shown here is derived from an EMBL/GenBank/DDBJ whole genome shotgun (WGS) entry which is preliminary data.</text>
</comment>
<dbReference type="EMBL" id="JAQQWM010000001">
    <property type="protein sequence ID" value="KAK8083307.1"/>
    <property type="molecule type" value="Genomic_DNA"/>
</dbReference>
<gene>
    <name evidence="1" type="ORF">PG996_002088</name>
</gene>
<evidence type="ECO:0000313" key="1">
    <source>
        <dbReference type="EMBL" id="KAK8083307.1"/>
    </source>
</evidence>
<name>A0ABR1WIK9_9PEZI</name>
<keyword evidence="2" id="KW-1185">Reference proteome</keyword>
<dbReference type="Proteomes" id="UP001446871">
    <property type="component" value="Unassembled WGS sequence"/>
</dbReference>
<organism evidence="1 2">
    <name type="scientific">Apiospora saccharicola</name>
    <dbReference type="NCBI Taxonomy" id="335842"/>
    <lineage>
        <taxon>Eukaryota</taxon>
        <taxon>Fungi</taxon>
        <taxon>Dikarya</taxon>
        <taxon>Ascomycota</taxon>
        <taxon>Pezizomycotina</taxon>
        <taxon>Sordariomycetes</taxon>
        <taxon>Xylariomycetidae</taxon>
        <taxon>Amphisphaeriales</taxon>
        <taxon>Apiosporaceae</taxon>
        <taxon>Apiospora</taxon>
    </lineage>
</organism>
<sequence>MLFGSDLYSKREYRSLKIWKSISRFDNLTEPDMPVNVVFGGVPILGYFYQSNPVLPNFLINAPWVQPAD</sequence>
<evidence type="ECO:0000313" key="2">
    <source>
        <dbReference type="Proteomes" id="UP001446871"/>
    </source>
</evidence>
<protein>
    <submittedName>
        <fullName evidence="1">Uncharacterized protein</fullName>
    </submittedName>
</protein>
<accession>A0ABR1WIK9</accession>